<protein>
    <submittedName>
        <fullName evidence="3">Uncharacterized protein</fullName>
    </submittedName>
</protein>
<feature type="compositionally biased region" description="Polar residues" evidence="1">
    <location>
        <begin position="146"/>
        <end position="158"/>
    </location>
</feature>
<feature type="region of interest" description="Disordered" evidence="1">
    <location>
        <begin position="277"/>
        <end position="313"/>
    </location>
</feature>
<dbReference type="RefSeq" id="XP_004343607.1">
    <property type="nucleotide sequence ID" value="XM_004343557.2"/>
</dbReference>
<dbReference type="AlphaFoldDB" id="A0A0D2WX39"/>
<feature type="transmembrane region" description="Helical" evidence="2">
    <location>
        <begin position="86"/>
        <end position="104"/>
    </location>
</feature>
<feature type="transmembrane region" description="Helical" evidence="2">
    <location>
        <begin position="387"/>
        <end position="406"/>
    </location>
</feature>
<reference evidence="4" key="1">
    <citation type="submission" date="2011-02" db="EMBL/GenBank/DDBJ databases">
        <title>The Genome Sequence of Capsaspora owczarzaki ATCC 30864.</title>
        <authorList>
            <person name="Russ C."/>
            <person name="Cuomo C."/>
            <person name="Burger G."/>
            <person name="Gray M.W."/>
            <person name="Holland P.W.H."/>
            <person name="King N."/>
            <person name="Lang F.B.F."/>
            <person name="Roger A.J."/>
            <person name="Ruiz-Trillo I."/>
            <person name="Young S.K."/>
            <person name="Zeng Q."/>
            <person name="Gargeya S."/>
            <person name="Alvarado L."/>
            <person name="Berlin A."/>
            <person name="Chapman S.B."/>
            <person name="Chen Z."/>
            <person name="Freedman E."/>
            <person name="Gellesch M."/>
            <person name="Goldberg J."/>
            <person name="Griggs A."/>
            <person name="Gujja S."/>
            <person name="Heilman E."/>
            <person name="Heiman D."/>
            <person name="Howarth C."/>
            <person name="Mehta T."/>
            <person name="Neiman D."/>
            <person name="Pearson M."/>
            <person name="Roberts A."/>
            <person name="Saif S."/>
            <person name="Shea T."/>
            <person name="Shenoy N."/>
            <person name="Sisk P."/>
            <person name="Stolte C."/>
            <person name="Sykes S."/>
            <person name="White J."/>
            <person name="Yandava C."/>
            <person name="Haas B."/>
            <person name="Nusbaum C."/>
            <person name="Birren B."/>
        </authorList>
    </citation>
    <scope>NUCLEOTIDE SEQUENCE</scope>
    <source>
        <strain evidence="4">ATCC 30864</strain>
    </source>
</reference>
<feature type="transmembrane region" description="Helical" evidence="2">
    <location>
        <begin position="449"/>
        <end position="468"/>
    </location>
</feature>
<keyword evidence="4" id="KW-1185">Reference proteome</keyword>
<dbReference type="Proteomes" id="UP000008743">
    <property type="component" value="Unassembled WGS sequence"/>
</dbReference>
<feature type="transmembrane region" description="Helical" evidence="2">
    <location>
        <begin position="12"/>
        <end position="34"/>
    </location>
</feature>
<feature type="region of interest" description="Disordered" evidence="1">
    <location>
        <begin position="203"/>
        <end position="254"/>
    </location>
</feature>
<proteinExistence type="predicted"/>
<feature type="compositionally biased region" description="Low complexity" evidence="1">
    <location>
        <begin position="285"/>
        <end position="300"/>
    </location>
</feature>
<keyword evidence="2" id="KW-0472">Membrane</keyword>
<gene>
    <name evidence="3" type="ORF">CAOG_007733</name>
</gene>
<evidence type="ECO:0000256" key="1">
    <source>
        <dbReference type="SAM" id="MobiDB-lite"/>
    </source>
</evidence>
<feature type="transmembrane region" description="Helical" evidence="2">
    <location>
        <begin position="474"/>
        <end position="489"/>
    </location>
</feature>
<feature type="transmembrane region" description="Helical" evidence="2">
    <location>
        <begin position="46"/>
        <end position="66"/>
    </location>
</feature>
<keyword evidence="2" id="KW-1133">Transmembrane helix</keyword>
<evidence type="ECO:0000313" key="3">
    <source>
        <dbReference type="EMBL" id="KJE97303.1"/>
    </source>
</evidence>
<accession>A0A0D2WX39</accession>
<dbReference type="EMBL" id="KE346373">
    <property type="protein sequence ID" value="KJE97303.1"/>
    <property type="molecule type" value="Genomic_DNA"/>
</dbReference>
<feature type="region of interest" description="Disordered" evidence="1">
    <location>
        <begin position="139"/>
        <end position="177"/>
    </location>
</feature>
<feature type="transmembrane region" description="Helical" evidence="2">
    <location>
        <begin position="501"/>
        <end position="520"/>
    </location>
</feature>
<keyword evidence="2" id="KW-0812">Transmembrane</keyword>
<dbReference type="InParanoid" id="A0A0D2WX39"/>
<evidence type="ECO:0000313" key="4">
    <source>
        <dbReference type="Proteomes" id="UP000008743"/>
    </source>
</evidence>
<feature type="transmembrane region" description="Helical" evidence="2">
    <location>
        <begin position="418"/>
        <end position="437"/>
    </location>
</feature>
<feature type="compositionally biased region" description="Polar residues" evidence="1">
    <location>
        <begin position="203"/>
        <end position="212"/>
    </location>
</feature>
<name>A0A0D2WX39_CAPO3</name>
<evidence type="ECO:0000256" key="2">
    <source>
        <dbReference type="SAM" id="Phobius"/>
    </source>
</evidence>
<organism evidence="3 4">
    <name type="scientific">Capsaspora owczarzaki (strain ATCC 30864)</name>
    <dbReference type="NCBI Taxonomy" id="595528"/>
    <lineage>
        <taxon>Eukaryota</taxon>
        <taxon>Filasterea</taxon>
        <taxon>Capsaspora</taxon>
    </lineage>
</organism>
<sequence length="521" mass="57391">MSAYDAKVQLVTIGITFPVALALALAHVCSCYLWQRLTELPRQLVMSLFGGITLSYVFLVSLPEISRAQARFESIGHFVFANDQEVYVFALLGLLVYQGAERLAHASRERRIKKRALYRWQHAVQTLRRTARVTSAWQRAHHLPDANTSTTTTQSSVAGSDAHPPPQESGSAVSASASQQSSVYFTPYGTPDQELATDLMQTEPTAAEPTTSDSDERNQLVPRRRSSVRSYGAVPTSDPDVTLNSLPSNHLEMTPSVEGLSRTSMGGLYFAPTTQVEMPRPEHGSNTAVATTSATPVASSLSDDDSNEHEDTATHHRGEYLLLGGDGGAKNSTRRQRLLSNTQWKTLNTMHLRHLEHTSATDPIEVHQAPPLTKYARLEDDRTETSVFALHMATFCVFGFLTGLVIPQRYRLNGTAELYAFGVAMLVHYIVNDSTLIEHHRTLYVRYGRFLGLSAILLGWLIGILLVVPELPVLLIRSFLAGAILVNTIKNQLPERNDCSFWALCLGAVLYGALAVFSSLL</sequence>